<keyword evidence="4" id="KW-1185">Reference proteome</keyword>
<dbReference type="EMBL" id="WKJM01000012">
    <property type="protein sequence ID" value="MRX09272.1"/>
    <property type="molecule type" value="Genomic_DNA"/>
</dbReference>
<dbReference type="SUPFAM" id="SSF47162">
    <property type="entry name" value="Apolipoprotein"/>
    <property type="match status" value="1"/>
</dbReference>
<keyword evidence="2" id="KW-1133">Transmembrane helix</keyword>
<accession>A0A6L5QJ13</accession>
<proteinExistence type="predicted"/>
<evidence type="ECO:0000313" key="4">
    <source>
        <dbReference type="Proteomes" id="UP000481037"/>
    </source>
</evidence>
<keyword evidence="2" id="KW-0472">Membrane</keyword>
<feature type="coiled-coil region" evidence="1">
    <location>
        <begin position="66"/>
        <end position="115"/>
    </location>
</feature>
<keyword evidence="1" id="KW-0175">Coiled coil</keyword>
<reference evidence="3 4" key="1">
    <citation type="submission" date="2019-11" db="EMBL/GenBank/DDBJ databases">
        <title>Novel species isolated from a subtropical stream in China.</title>
        <authorList>
            <person name="Lu H."/>
        </authorList>
    </citation>
    <scope>NUCLEOTIDE SEQUENCE [LARGE SCALE GENOMIC DNA]</scope>
    <source>
        <strain evidence="3 4">FT25W</strain>
    </source>
</reference>
<dbReference type="RefSeq" id="WP_154365454.1">
    <property type="nucleotide sequence ID" value="NZ_WKJM01000012.1"/>
</dbReference>
<evidence type="ECO:0000313" key="3">
    <source>
        <dbReference type="EMBL" id="MRX09272.1"/>
    </source>
</evidence>
<feature type="transmembrane region" description="Helical" evidence="2">
    <location>
        <begin position="120"/>
        <end position="142"/>
    </location>
</feature>
<comment type="caution">
    <text evidence="3">The sequence shown here is derived from an EMBL/GenBank/DDBJ whole genome shotgun (WGS) entry which is preliminary data.</text>
</comment>
<gene>
    <name evidence="3" type="ORF">GJ697_15625</name>
</gene>
<dbReference type="Proteomes" id="UP000481037">
    <property type="component" value="Unassembled WGS sequence"/>
</dbReference>
<protein>
    <submittedName>
        <fullName evidence="3">DUF1640 domain-containing protein</fullName>
    </submittedName>
</protein>
<evidence type="ECO:0000256" key="2">
    <source>
        <dbReference type="SAM" id="Phobius"/>
    </source>
</evidence>
<dbReference type="Gene3D" id="1.20.5.340">
    <property type="match status" value="1"/>
</dbReference>
<sequence>MTMPIKFDTLQYTQSLIDAGIPPVQAEAQAQALTQAMDEATVAPSELVLLRTDMIARIEMLRIEMNEKFDALRAEMNAKLEALEERFNAKLEALEERFNAKLEALEQRLRAYIDRKLTTVYWMVGISLALHAVTIGMLVRVIDRLP</sequence>
<name>A0A6L5QJ13_9BURK</name>
<evidence type="ECO:0000256" key="1">
    <source>
        <dbReference type="SAM" id="Coils"/>
    </source>
</evidence>
<organism evidence="3 4">
    <name type="scientific">Duganella alba</name>
    <dbReference type="NCBI Taxonomy" id="2666081"/>
    <lineage>
        <taxon>Bacteria</taxon>
        <taxon>Pseudomonadati</taxon>
        <taxon>Pseudomonadota</taxon>
        <taxon>Betaproteobacteria</taxon>
        <taxon>Burkholderiales</taxon>
        <taxon>Oxalobacteraceae</taxon>
        <taxon>Telluria group</taxon>
        <taxon>Duganella</taxon>
    </lineage>
</organism>
<keyword evidence="2" id="KW-0812">Transmembrane</keyword>
<dbReference type="AlphaFoldDB" id="A0A6L5QJ13"/>